<proteinExistence type="predicted"/>
<name>A0AA97P9E6_PYRO3</name>
<accession>A0AA97P9E6</accession>
<dbReference type="AlphaFoldDB" id="A0AA97P9E6"/>
<dbReference type="Proteomes" id="UP000011086">
    <property type="component" value="Unassembled WGS sequence"/>
</dbReference>
<evidence type="ECO:0000313" key="1">
    <source>
        <dbReference type="EMBL" id="ELQ44052.1"/>
    </source>
</evidence>
<organism evidence="1">
    <name type="scientific">Pyricularia oryzae (strain Y34)</name>
    <name type="common">Rice blast fungus</name>
    <name type="synonym">Magnaporthe oryzae</name>
    <dbReference type="NCBI Taxonomy" id="1143189"/>
    <lineage>
        <taxon>Eukaryota</taxon>
        <taxon>Fungi</taxon>
        <taxon>Dikarya</taxon>
        <taxon>Ascomycota</taxon>
        <taxon>Pezizomycotina</taxon>
        <taxon>Sordariomycetes</taxon>
        <taxon>Sordariomycetidae</taxon>
        <taxon>Magnaporthales</taxon>
        <taxon>Pyriculariaceae</taxon>
        <taxon>Pyricularia</taxon>
    </lineage>
</organism>
<gene>
    <name evidence="1" type="ORF">OOU_Y34scaffold00104g1</name>
</gene>
<sequence length="250" mass="27715">MPCLSQLSGQISSFLHEGRLRNSKADCIEEFMAAAWSACPIENMITNTSFAAERPYEKLDRRLCQFELLVLRCQNLKNLYCDLDEEYGQTDEQVREEDPQGKVVTGVRFSNLKELAFKECNIDALNFDRIISQAPELRSCFSSGSIKSNLQASEIVKALRRVAPTLEYLQISTPTRLRASHPALTFTKPIIPMPSLKEMVSLRKLSLAACVLKLLACPHSHVSFLSACITGTNAVHGGAREVTSMSAAGE</sequence>
<reference evidence="1" key="1">
    <citation type="journal article" date="2012" name="PLoS Genet.">
        <title>Comparative analysis of the genomes of two field isolates of the rice blast fungus Magnaporthe oryzae.</title>
        <authorList>
            <person name="Xue M."/>
            <person name="Yang J."/>
            <person name="Li Z."/>
            <person name="Hu S."/>
            <person name="Yao N."/>
            <person name="Dean R.A."/>
            <person name="Zhao W."/>
            <person name="Shen M."/>
            <person name="Zhang H."/>
            <person name="Li C."/>
            <person name="Liu L."/>
            <person name="Cao L."/>
            <person name="Xu X."/>
            <person name="Xing Y."/>
            <person name="Hsiang T."/>
            <person name="Zhang Z."/>
            <person name="Xu J.R."/>
            <person name="Peng Y.L."/>
        </authorList>
    </citation>
    <scope>NUCLEOTIDE SEQUENCE</scope>
    <source>
        <strain evidence="1">Y34</strain>
    </source>
</reference>
<protein>
    <submittedName>
        <fullName evidence="1">Uncharacterized protein</fullName>
    </submittedName>
</protein>
<dbReference type="EMBL" id="JH793292">
    <property type="protein sequence ID" value="ELQ44052.1"/>
    <property type="molecule type" value="Genomic_DNA"/>
</dbReference>